<dbReference type="InterPro" id="IPR057667">
    <property type="entry name" value="HTH_SB"/>
</dbReference>
<gene>
    <name evidence="4" type="primary">TCB1</name>
    <name evidence="4" type="ORF">DLA_Ib01510</name>
</gene>
<feature type="domain" description="Tc1-like transposase DDE" evidence="2">
    <location>
        <begin position="150"/>
        <end position="301"/>
    </location>
</feature>
<dbReference type="InterPro" id="IPR052338">
    <property type="entry name" value="Transposase_5"/>
</dbReference>
<dbReference type="Gene3D" id="3.30.420.10">
    <property type="entry name" value="Ribonuclease H-like superfamily/Ribonuclease H"/>
    <property type="match status" value="1"/>
</dbReference>
<dbReference type="InterPro" id="IPR038717">
    <property type="entry name" value="Tc1-like_DDE_dom"/>
</dbReference>
<dbReference type="Pfam" id="PF01498">
    <property type="entry name" value="HTH_Tnp_Tc3_2"/>
    <property type="match status" value="1"/>
</dbReference>
<accession>E6ZGX5</accession>
<name>E6ZGX5_DICLA</name>
<dbReference type="AlphaFoldDB" id="E6ZGX5"/>
<dbReference type="Gene3D" id="1.10.10.10">
    <property type="entry name" value="Winged helix-like DNA-binding domain superfamily/Winged helix DNA-binding domain"/>
    <property type="match status" value="1"/>
</dbReference>
<dbReference type="InterPro" id="IPR036397">
    <property type="entry name" value="RNaseH_sf"/>
</dbReference>
<evidence type="ECO:0000259" key="3">
    <source>
        <dbReference type="Pfam" id="PF25787"/>
    </source>
</evidence>
<dbReference type="GO" id="GO:0015074">
    <property type="term" value="P:DNA integration"/>
    <property type="evidence" value="ECO:0007669"/>
    <property type="project" value="InterPro"/>
</dbReference>
<reference evidence="4" key="2">
    <citation type="journal article" date="2011" name="Genomics">
        <title>Directed sequencing and annotation of three Dicentrarchus labrax L. chromosomes by applying Sanger- and pyrosequencing technologies on pooled DNA of comparatively mapped BAC clones.</title>
        <authorList>
            <person name="Kuhl H."/>
            <person name="Tine M."/>
            <person name="Beck A."/>
            <person name="Timmermann B."/>
            <person name="Kodira C."/>
            <person name="Reinhardt R."/>
        </authorList>
    </citation>
    <scope>NUCLEOTIDE SEQUENCE</scope>
</reference>
<dbReference type="InterPro" id="IPR047655">
    <property type="entry name" value="Transpos_IS630-like"/>
</dbReference>
<feature type="domain" description="Sleeping Beauty transposase HTH" evidence="3">
    <location>
        <begin position="1"/>
        <end position="52"/>
    </location>
</feature>
<sequence>MVKTKELSEDIRSAIISKHKTSKGYKAISKDLGIPVSTVRNVIKKFAKHGTVKNLPGRGGKRKIDERSLRRLVRMVDKTPRQTSKDLKANLEQSGVMVSTSTIRRTLNQTGLHGRRPRKTPLLRKRHKKERLIFAKEYLDKPQSFWENVLWTDETKIELFGNAHQQFVYRRRNEAYKEKNTLPTVKHGGGSIMLWGCFAASGTGGLDRITGIMKSENYQEILERNVLPSVRKLGLSRRSWVLQQDKDPKHTSKSTQEWLKRKKWTVLKWPAMSPDLNPIENLWYEVKSAIGEKKPANVQELEQFAKKEWEKIPAKKCKELIDGYKKRLEAVITAKGCATKY</sequence>
<dbReference type="PANTHER" id="PTHR23022">
    <property type="entry name" value="TRANSPOSABLE ELEMENT-RELATED"/>
    <property type="match status" value="1"/>
</dbReference>
<dbReference type="InterPro" id="IPR002492">
    <property type="entry name" value="Transposase_Tc1-like"/>
</dbReference>
<reference evidence="4" key="1">
    <citation type="journal article" date="2011" name="Comp. Biochem. Physiol. Part D Genomics Proteomics">
        <title>Analysis of single nucleotide polymorphisms in three chromosomes of European sea bass Dicentrarchus labrax.</title>
        <authorList>
            <person name="Kuhl H."/>
            <person name="Tine M."/>
            <person name="Hecht J."/>
            <person name="Knaust F."/>
            <person name="Reinhardt R."/>
        </authorList>
    </citation>
    <scope>NUCLEOTIDE SEQUENCE</scope>
</reference>
<dbReference type="Pfam" id="PF13358">
    <property type="entry name" value="DDE_3"/>
    <property type="match status" value="1"/>
</dbReference>
<evidence type="ECO:0000313" key="4">
    <source>
        <dbReference type="EMBL" id="CBN81309.1"/>
    </source>
</evidence>
<dbReference type="GO" id="GO:0003677">
    <property type="term" value="F:DNA binding"/>
    <property type="evidence" value="ECO:0007669"/>
    <property type="project" value="InterPro"/>
</dbReference>
<organism evidence="4">
    <name type="scientific">Dicentrarchus labrax</name>
    <name type="common">European seabass</name>
    <name type="synonym">Morone labrax</name>
    <dbReference type="NCBI Taxonomy" id="13489"/>
    <lineage>
        <taxon>Eukaryota</taxon>
        <taxon>Metazoa</taxon>
        <taxon>Chordata</taxon>
        <taxon>Craniata</taxon>
        <taxon>Vertebrata</taxon>
        <taxon>Euteleostomi</taxon>
        <taxon>Actinopterygii</taxon>
        <taxon>Neopterygii</taxon>
        <taxon>Teleostei</taxon>
        <taxon>Neoteleostei</taxon>
        <taxon>Acanthomorphata</taxon>
        <taxon>Eupercaria</taxon>
        <taxon>Moronidae</taxon>
        <taxon>Dicentrarchus</taxon>
    </lineage>
</organism>
<dbReference type="SUPFAM" id="SSF46689">
    <property type="entry name" value="Homeodomain-like"/>
    <property type="match status" value="1"/>
</dbReference>
<dbReference type="InterPro" id="IPR009057">
    <property type="entry name" value="Homeodomain-like_sf"/>
</dbReference>
<feature type="domain" description="Transposase Tc1-like" evidence="1">
    <location>
        <begin position="70"/>
        <end position="140"/>
    </location>
</feature>
<dbReference type="InterPro" id="IPR036388">
    <property type="entry name" value="WH-like_DNA-bd_sf"/>
</dbReference>
<protein>
    <submittedName>
        <fullName evidence="4">Transposable element Tcb1 transposase</fullName>
    </submittedName>
</protein>
<dbReference type="PANTHER" id="PTHR23022:SF135">
    <property type="entry name" value="SI:DKEY-77F5.3"/>
    <property type="match status" value="1"/>
</dbReference>
<dbReference type="NCBIfam" id="NF033545">
    <property type="entry name" value="transpos_IS630"/>
    <property type="match status" value="1"/>
</dbReference>
<reference evidence="4" key="3">
    <citation type="journal article" date="2011" name="Mar. Genomics">
        <title>Comparative analysis of intronless genes in teleost fish genomes: Insights into their evolution and molecular function.</title>
        <authorList>
            <person name="Tine M."/>
            <person name="Kuhl H."/>
            <person name="Beck A."/>
            <person name="Bargelloni L."/>
            <person name="Reinhardt R."/>
        </authorList>
    </citation>
    <scope>NUCLEOTIDE SEQUENCE</scope>
</reference>
<dbReference type="EMBL" id="FQ310507">
    <property type="protein sequence ID" value="CBN81309.1"/>
    <property type="molecule type" value="Genomic_DNA"/>
</dbReference>
<dbReference type="GO" id="GO:0006313">
    <property type="term" value="P:DNA transposition"/>
    <property type="evidence" value="ECO:0007669"/>
    <property type="project" value="InterPro"/>
</dbReference>
<proteinExistence type="predicted"/>
<evidence type="ECO:0000259" key="1">
    <source>
        <dbReference type="Pfam" id="PF01498"/>
    </source>
</evidence>
<evidence type="ECO:0000259" key="2">
    <source>
        <dbReference type="Pfam" id="PF13358"/>
    </source>
</evidence>
<dbReference type="Pfam" id="PF25787">
    <property type="entry name" value="HTH_SB"/>
    <property type="match status" value="1"/>
</dbReference>